<sequence>MSGAELPLAIIGTIDLAFKYGKRLVELCRALRDTENELAERTLRVEVGWLRTAKQLEFMQRDEGLMGADHKQINEKILEQLQSKLKAVTSKLESVVKMPNKDGDTNSTEESSGTGTPRRLKYALLKKSIDEAVEELEVWQRTVDPSWHLILKIASSQIDQALMSGNEGITTSFPSTSIIRPGLRGANSDESTKVFLPSSELKKMTIVDIPFCDAQLAMRQSARKGLQRFLLIKAACLPEANVNNIRRDLRDLARKLSHDSLRTFGLLSCKGVIEQTDTTIPDMQAPVTFTIVFITPTDLSDPRSLRDQLLSSGEGMALSDKFDIARQMATSVSYVHAFGFVHKDIRPETVVIFAEAQASSPPAVFLVGFGSFRKEEGMTYRIGDDNWEKNLYRHPSRQGSRPNNEYIMQHDIYSLGVCLLEVGLGKSFVSYDPEGRHPVSLPAIEAQGNNASLWESDALKNHLVGLARDELPRCMGPRYAAVVKTCLTCLDPDNTDFGDKQEFLDKDGVLVGVRYIEKVGFLSLITVGVVSEFLTGRNWWPEEIGVEKWEQRARTVRRVTKKDGTYRNPEAKKNVEVEEPDRQKDSNGNRL</sequence>
<evidence type="ECO:0000313" key="1">
    <source>
        <dbReference type="EMBL" id="KAJ2997862.1"/>
    </source>
</evidence>
<dbReference type="EMBL" id="JAPDGR010000044">
    <property type="protein sequence ID" value="KAJ2997862.1"/>
    <property type="molecule type" value="Genomic_DNA"/>
</dbReference>
<proteinExistence type="predicted"/>
<name>A0ACC1PPG6_9PEZI</name>
<reference evidence="1" key="1">
    <citation type="submission" date="2022-10" db="EMBL/GenBank/DDBJ databases">
        <title>Genome Sequence of Xylaria curta.</title>
        <authorList>
            <person name="Buettner E."/>
        </authorList>
    </citation>
    <scope>NUCLEOTIDE SEQUENCE</scope>
    <source>
        <strain evidence="1">Babe10</strain>
    </source>
</reference>
<gene>
    <name evidence="1" type="ORF">NUW58_g518</name>
</gene>
<dbReference type="Proteomes" id="UP001143856">
    <property type="component" value="Unassembled WGS sequence"/>
</dbReference>
<evidence type="ECO:0000313" key="2">
    <source>
        <dbReference type="Proteomes" id="UP001143856"/>
    </source>
</evidence>
<organism evidence="1 2">
    <name type="scientific">Xylaria curta</name>
    <dbReference type="NCBI Taxonomy" id="42375"/>
    <lineage>
        <taxon>Eukaryota</taxon>
        <taxon>Fungi</taxon>
        <taxon>Dikarya</taxon>
        <taxon>Ascomycota</taxon>
        <taxon>Pezizomycotina</taxon>
        <taxon>Sordariomycetes</taxon>
        <taxon>Xylariomycetidae</taxon>
        <taxon>Xylariales</taxon>
        <taxon>Xylariaceae</taxon>
        <taxon>Xylaria</taxon>
    </lineage>
</organism>
<comment type="caution">
    <text evidence="1">The sequence shown here is derived from an EMBL/GenBank/DDBJ whole genome shotgun (WGS) entry which is preliminary data.</text>
</comment>
<accession>A0ACC1PPG6</accession>
<protein>
    <submittedName>
        <fullName evidence="1">Uncharacterized protein</fullName>
    </submittedName>
</protein>
<keyword evidence="2" id="KW-1185">Reference proteome</keyword>